<dbReference type="Gene3D" id="3.30.560.10">
    <property type="entry name" value="Glucose Oxidase, domain 3"/>
    <property type="match status" value="1"/>
</dbReference>
<dbReference type="InterPro" id="IPR012132">
    <property type="entry name" value="GMC_OxRdtase"/>
</dbReference>
<evidence type="ECO:0000256" key="1">
    <source>
        <dbReference type="ARBA" id="ARBA00001974"/>
    </source>
</evidence>
<organism evidence="8 9">
    <name type="scientific">Paraburkholderia acidicola</name>
    <dbReference type="NCBI Taxonomy" id="1912599"/>
    <lineage>
        <taxon>Bacteria</taxon>
        <taxon>Pseudomonadati</taxon>
        <taxon>Pseudomonadota</taxon>
        <taxon>Betaproteobacteria</taxon>
        <taxon>Burkholderiales</taxon>
        <taxon>Burkholderiaceae</taxon>
        <taxon>Paraburkholderia</taxon>
    </lineage>
</organism>
<dbReference type="RefSeq" id="WP_349542574.1">
    <property type="nucleotide sequence ID" value="NZ_JAOALG010000001.1"/>
</dbReference>
<gene>
    <name evidence="8" type="ORF">N0A02_13240</name>
</gene>
<dbReference type="PANTHER" id="PTHR11552">
    <property type="entry name" value="GLUCOSE-METHANOL-CHOLINE GMC OXIDOREDUCTASE"/>
    <property type="match status" value="1"/>
</dbReference>
<keyword evidence="8" id="KW-0560">Oxidoreductase</keyword>
<evidence type="ECO:0000256" key="4">
    <source>
        <dbReference type="ARBA" id="ARBA00022827"/>
    </source>
</evidence>
<accession>A0ABV1LNS4</accession>
<dbReference type="InterPro" id="IPR036188">
    <property type="entry name" value="FAD/NAD-bd_sf"/>
</dbReference>
<dbReference type="InterPro" id="IPR000172">
    <property type="entry name" value="GMC_OxRdtase_N"/>
</dbReference>
<evidence type="ECO:0000313" key="9">
    <source>
        <dbReference type="Proteomes" id="UP001469089"/>
    </source>
</evidence>
<dbReference type="Gene3D" id="3.50.50.60">
    <property type="entry name" value="FAD/NAD(P)-binding domain"/>
    <property type="match status" value="1"/>
</dbReference>
<evidence type="ECO:0000256" key="5">
    <source>
        <dbReference type="RuleBase" id="RU003968"/>
    </source>
</evidence>
<dbReference type="Pfam" id="PF00732">
    <property type="entry name" value="GMC_oxred_N"/>
    <property type="match status" value="1"/>
</dbReference>
<sequence>MSKTEGDAHASSRTLEGEFDYIVIGAGTAGCVLANRLTEDPDVSVLLLEAGGKDDYHWIHVPVGYLYCIGNPRTDWLYKTQPEAGLNGRSLSYPRGRVLGGSSSINGMIYMRGQREDYDEWARVTDDPAWSWNAVLPVFKRSEDHHGGANEWHGSGGPWRVEKQRLQWKILETFAQAAQQTGIPVTDDFNRGDNTGVGYFDVNQKRGIRWNASKAYLRAASTRPNLTIITGAVTQRVVFEGKRCVGVEYRGNGTDYLAKARCEVVLSSGSVNSPHLLELSGVGDGTRLQGLGIDVVHDLRGVGENLQDHLQLRMAFKVDGVRTLNTLSAHWWGKLQIGLQYALFQSGPMSMSPSQLGAFAKSDPDDPSLTRPDLQYHVQPLSLDRFGEPLHRFNAFTASVCHLRPTSRGSVHIASRDPHAPPAIAPNYLSTDYDRHVAANALRLTRRIVGASALARYQPQEILPGLQFQTEEELRAAAGQVGTTIFHPVGTCRMGTADDTGAVVDSRLRVLGVEGLRVVDASVMPNITSGNTNSPTLMIAERASEMIRADRRARLTASASSLNAIPTPAMSIA</sequence>
<name>A0ABV1LNS4_9BURK</name>
<dbReference type="PANTHER" id="PTHR11552:SF147">
    <property type="entry name" value="CHOLINE DEHYDROGENASE, MITOCHONDRIAL"/>
    <property type="match status" value="1"/>
</dbReference>
<evidence type="ECO:0000259" key="7">
    <source>
        <dbReference type="PROSITE" id="PS00624"/>
    </source>
</evidence>
<keyword evidence="4 5" id="KW-0274">FAD</keyword>
<dbReference type="Proteomes" id="UP001469089">
    <property type="component" value="Unassembled WGS sequence"/>
</dbReference>
<dbReference type="PROSITE" id="PS00624">
    <property type="entry name" value="GMC_OXRED_2"/>
    <property type="match status" value="1"/>
</dbReference>
<dbReference type="PROSITE" id="PS00623">
    <property type="entry name" value="GMC_OXRED_1"/>
    <property type="match status" value="1"/>
</dbReference>
<keyword evidence="3 5" id="KW-0285">Flavoprotein</keyword>
<evidence type="ECO:0000313" key="8">
    <source>
        <dbReference type="EMBL" id="MEQ5840390.1"/>
    </source>
</evidence>
<reference evidence="8 9" key="1">
    <citation type="journal article" date="2024" name="Chem. Sci.">
        <title>Discovery of a lagriamide polyketide by integrated genome mining, isotopic labeling, and untargeted metabolomics.</title>
        <authorList>
            <person name="Fergusson C.H."/>
            <person name="Saulog J."/>
            <person name="Paulo B.S."/>
            <person name="Wilson D.M."/>
            <person name="Liu D.Y."/>
            <person name="Morehouse N.J."/>
            <person name="Waterworth S."/>
            <person name="Barkei J."/>
            <person name="Gray C.A."/>
            <person name="Kwan J.C."/>
            <person name="Eustaquio A.S."/>
            <person name="Linington R.G."/>
        </authorList>
    </citation>
    <scope>NUCLEOTIDE SEQUENCE [LARGE SCALE GENOMIC DNA]</scope>
    <source>
        <strain evidence="8 9">RL17-338-BIF-B</strain>
    </source>
</reference>
<protein>
    <submittedName>
        <fullName evidence="8">Choline dehydrogenase</fullName>
        <ecNumber evidence="8">1.1.99.1</ecNumber>
    </submittedName>
</protein>
<dbReference type="PIRSF" id="PIRSF000137">
    <property type="entry name" value="Alcohol_oxidase"/>
    <property type="match status" value="1"/>
</dbReference>
<feature type="domain" description="Glucose-methanol-choline oxidoreductase N-terminal" evidence="6">
    <location>
        <begin position="96"/>
        <end position="119"/>
    </location>
</feature>
<keyword evidence="9" id="KW-1185">Reference proteome</keyword>
<dbReference type="NCBIfam" id="NF002550">
    <property type="entry name" value="PRK02106.1"/>
    <property type="match status" value="1"/>
</dbReference>
<comment type="cofactor">
    <cofactor evidence="1">
        <name>FAD</name>
        <dbReference type="ChEBI" id="CHEBI:57692"/>
    </cofactor>
</comment>
<dbReference type="PROSITE" id="PS51257">
    <property type="entry name" value="PROKAR_LIPOPROTEIN"/>
    <property type="match status" value="1"/>
</dbReference>
<dbReference type="EC" id="1.1.99.1" evidence="8"/>
<dbReference type="SUPFAM" id="SSF51905">
    <property type="entry name" value="FAD/NAD(P)-binding domain"/>
    <property type="match status" value="1"/>
</dbReference>
<feature type="domain" description="Glucose-methanol-choline oxidoreductase N-terminal" evidence="7">
    <location>
        <begin position="269"/>
        <end position="283"/>
    </location>
</feature>
<comment type="similarity">
    <text evidence="2 5">Belongs to the GMC oxidoreductase family.</text>
</comment>
<evidence type="ECO:0000256" key="3">
    <source>
        <dbReference type="ARBA" id="ARBA00022630"/>
    </source>
</evidence>
<dbReference type="InterPro" id="IPR007867">
    <property type="entry name" value="GMC_OxRtase_C"/>
</dbReference>
<proteinExistence type="inferred from homology"/>
<dbReference type="GO" id="GO:0008812">
    <property type="term" value="F:choline dehydrogenase activity"/>
    <property type="evidence" value="ECO:0007669"/>
    <property type="project" value="UniProtKB-EC"/>
</dbReference>
<evidence type="ECO:0000259" key="6">
    <source>
        <dbReference type="PROSITE" id="PS00623"/>
    </source>
</evidence>
<dbReference type="Pfam" id="PF05199">
    <property type="entry name" value="GMC_oxred_C"/>
    <property type="match status" value="1"/>
</dbReference>
<dbReference type="SUPFAM" id="SSF54373">
    <property type="entry name" value="FAD-linked reductases, C-terminal domain"/>
    <property type="match status" value="1"/>
</dbReference>
<evidence type="ECO:0000256" key="2">
    <source>
        <dbReference type="ARBA" id="ARBA00010790"/>
    </source>
</evidence>
<comment type="caution">
    <text evidence="8">The sequence shown here is derived from an EMBL/GenBank/DDBJ whole genome shotgun (WGS) entry which is preliminary data.</text>
</comment>
<dbReference type="EMBL" id="JAOALG010000001">
    <property type="protein sequence ID" value="MEQ5840390.1"/>
    <property type="molecule type" value="Genomic_DNA"/>
</dbReference>